<reference evidence="2" key="1">
    <citation type="journal article" date="2021" name="PeerJ">
        <title>Extensive microbial diversity within the chicken gut microbiome revealed by metagenomics and culture.</title>
        <authorList>
            <person name="Gilroy R."/>
            <person name="Ravi A."/>
            <person name="Getino M."/>
            <person name="Pursley I."/>
            <person name="Horton D.L."/>
            <person name="Alikhan N.F."/>
            <person name="Baker D."/>
            <person name="Gharbi K."/>
            <person name="Hall N."/>
            <person name="Watson M."/>
            <person name="Adriaenssens E.M."/>
            <person name="Foster-Nyarko E."/>
            <person name="Jarju S."/>
            <person name="Secka A."/>
            <person name="Antonio M."/>
            <person name="Oren A."/>
            <person name="Chaudhuri R.R."/>
            <person name="La Ragione R."/>
            <person name="Hildebrand F."/>
            <person name="Pallen M.J."/>
        </authorList>
    </citation>
    <scope>NUCLEOTIDE SEQUENCE</scope>
    <source>
        <strain evidence="2">1719</strain>
    </source>
</reference>
<gene>
    <name evidence="2" type="ORF">H9853_04055</name>
</gene>
<evidence type="ECO:0000313" key="2">
    <source>
        <dbReference type="EMBL" id="HIX54174.1"/>
    </source>
</evidence>
<organism evidence="2 3">
    <name type="scientific">Candidatus Sphingobacterium stercoripullorum</name>
    <dbReference type="NCBI Taxonomy" id="2838759"/>
    <lineage>
        <taxon>Bacteria</taxon>
        <taxon>Pseudomonadati</taxon>
        <taxon>Bacteroidota</taxon>
        <taxon>Sphingobacteriia</taxon>
        <taxon>Sphingobacteriales</taxon>
        <taxon>Sphingobacteriaceae</taxon>
        <taxon>Sphingobacterium</taxon>
    </lineage>
</organism>
<evidence type="ECO:0000259" key="1">
    <source>
        <dbReference type="Pfam" id="PF04230"/>
    </source>
</evidence>
<dbReference type="Proteomes" id="UP000824156">
    <property type="component" value="Unassembled WGS sequence"/>
</dbReference>
<name>A0A9D2AYT8_9SPHI</name>
<keyword evidence="2" id="KW-0808">Transferase</keyword>
<evidence type="ECO:0000313" key="3">
    <source>
        <dbReference type="Proteomes" id="UP000824156"/>
    </source>
</evidence>
<dbReference type="EMBL" id="DXEZ01000113">
    <property type="protein sequence ID" value="HIX54174.1"/>
    <property type="molecule type" value="Genomic_DNA"/>
</dbReference>
<comment type="caution">
    <text evidence="2">The sequence shown here is derived from an EMBL/GenBank/DDBJ whole genome shotgun (WGS) entry which is preliminary data.</text>
</comment>
<dbReference type="GO" id="GO:0016740">
    <property type="term" value="F:transferase activity"/>
    <property type="evidence" value="ECO:0007669"/>
    <property type="project" value="UniProtKB-KW"/>
</dbReference>
<sequence>MSKIIFDTAVGSTNLGDHIIMDSVTREAEEIFKDDFLVQVATHWHIHPLDLPLIRKGNLALVGGTNLLKNNMLFKRQWKVGLKEIWALKNKVVLCGVGWWQYQQNNPDAYSQFIYKNLLSNTLYHAVRDRYTLEKLNRFGIKNVINTGCPTVWSLTPEHCLNISTEKSEVAITTVTDYMKSPSEDKQMLETLAKSYKEVWAWPQGSKDIQYLKSLKVPVKLLPSKLSSFDSFLQNNDCDYVGTRLHAGIRALQFKRRALIIGIDNRAKEMHKDINLPVLPREEISSLGTIIEGNAFAVNLKVDFQSVDFWKNQFKRS</sequence>
<dbReference type="AlphaFoldDB" id="A0A9D2AYT8"/>
<accession>A0A9D2AYT8</accession>
<protein>
    <submittedName>
        <fullName evidence="2">Polysaccharide pyruvyl transferase family protein</fullName>
    </submittedName>
</protein>
<feature type="domain" description="Polysaccharide pyruvyl transferase" evidence="1">
    <location>
        <begin position="14"/>
        <end position="265"/>
    </location>
</feature>
<proteinExistence type="predicted"/>
<reference evidence="2" key="2">
    <citation type="submission" date="2021-04" db="EMBL/GenBank/DDBJ databases">
        <authorList>
            <person name="Gilroy R."/>
        </authorList>
    </citation>
    <scope>NUCLEOTIDE SEQUENCE</scope>
    <source>
        <strain evidence="2">1719</strain>
    </source>
</reference>
<dbReference type="Pfam" id="PF04230">
    <property type="entry name" value="PS_pyruv_trans"/>
    <property type="match status" value="1"/>
</dbReference>
<dbReference type="InterPro" id="IPR007345">
    <property type="entry name" value="Polysacch_pyruvyl_Trfase"/>
</dbReference>